<dbReference type="SUPFAM" id="SSF55811">
    <property type="entry name" value="Nudix"/>
    <property type="match status" value="1"/>
</dbReference>
<dbReference type="RefSeq" id="WP_204129945.1">
    <property type="nucleotide sequence ID" value="NZ_JAFDVD010000005.1"/>
</dbReference>
<proteinExistence type="predicted"/>
<dbReference type="PROSITE" id="PS51462">
    <property type="entry name" value="NUDIX"/>
    <property type="match status" value="1"/>
</dbReference>
<dbReference type="InterPro" id="IPR020084">
    <property type="entry name" value="NUDIX_hydrolase_CS"/>
</dbReference>
<dbReference type="InterPro" id="IPR000086">
    <property type="entry name" value="NUDIX_hydrolase_dom"/>
</dbReference>
<dbReference type="CDD" id="cd04690">
    <property type="entry name" value="NUDIX_Hydrolase"/>
    <property type="match status" value="1"/>
</dbReference>
<protein>
    <submittedName>
        <fullName evidence="4">NUDIX domain-containing protein</fullName>
    </submittedName>
</protein>
<evidence type="ECO:0000256" key="1">
    <source>
        <dbReference type="ARBA" id="ARBA00001946"/>
    </source>
</evidence>
<dbReference type="Pfam" id="PF00293">
    <property type="entry name" value="NUDIX"/>
    <property type="match status" value="1"/>
</dbReference>
<gene>
    <name evidence="4" type="ORF">JQN70_03525</name>
</gene>
<name>A0ABS2CJ00_9MICO</name>
<keyword evidence="5" id="KW-1185">Reference proteome</keyword>
<keyword evidence="2" id="KW-0378">Hydrolase</keyword>
<dbReference type="InterPro" id="IPR015797">
    <property type="entry name" value="NUDIX_hydrolase-like_dom_sf"/>
</dbReference>
<evidence type="ECO:0000259" key="3">
    <source>
        <dbReference type="PROSITE" id="PS51462"/>
    </source>
</evidence>
<comment type="caution">
    <text evidence="4">The sequence shown here is derived from an EMBL/GenBank/DDBJ whole genome shotgun (WGS) entry which is preliminary data.</text>
</comment>
<feature type="domain" description="Nudix hydrolase" evidence="3">
    <location>
        <begin position="8"/>
        <end position="140"/>
    </location>
</feature>
<dbReference type="Proteomes" id="UP001430172">
    <property type="component" value="Unassembled WGS sequence"/>
</dbReference>
<dbReference type="PANTHER" id="PTHR43046:SF2">
    <property type="entry name" value="8-OXO-DGTP DIPHOSPHATASE-RELATED"/>
    <property type="match status" value="1"/>
</dbReference>
<dbReference type="Gene3D" id="3.90.79.10">
    <property type="entry name" value="Nucleoside Triphosphate Pyrophosphohydrolase"/>
    <property type="match status" value="1"/>
</dbReference>
<evidence type="ECO:0000313" key="4">
    <source>
        <dbReference type="EMBL" id="MBM6399448.1"/>
    </source>
</evidence>
<dbReference type="PROSITE" id="PS00893">
    <property type="entry name" value="NUDIX_BOX"/>
    <property type="match status" value="1"/>
</dbReference>
<dbReference type="EMBL" id="JAFDVD010000005">
    <property type="protein sequence ID" value="MBM6399448.1"/>
    <property type="molecule type" value="Genomic_DNA"/>
</dbReference>
<accession>A0ABS2CJ00</accession>
<sequence length="140" mass="15307">MTSAAPPEPIRVSAVVLRDPAGRVLTVRKRGTRRFMLVGGKHEPGEPPERTAVREAAEEVGAVLDPDRLERLGLFSAAAANEEGRTVESVVFAHPPVPLGEPPESEIEEQRWLDPHTLPWPDDLAPLLAEHVLPLLVREA</sequence>
<organism evidence="4 5">
    <name type="scientific">Phycicoccus sonneratiae</name>
    <dbReference type="NCBI Taxonomy" id="2807628"/>
    <lineage>
        <taxon>Bacteria</taxon>
        <taxon>Bacillati</taxon>
        <taxon>Actinomycetota</taxon>
        <taxon>Actinomycetes</taxon>
        <taxon>Micrococcales</taxon>
        <taxon>Intrasporangiaceae</taxon>
        <taxon>Phycicoccus</taxon>
    </lineage>
</organism>
<reference evidence="4" key="1">
    <citation type="submission" date="2021-02" db="EMBL/GenBank/DDBJ databases">
        <title>Phycicoccus sp. MQZ13P-5T, whole genome shotgun sequence.</title>
        <authorList>
            <person name="Tuo L."/>
        </authorList>
    </citation>
    <scope>NUCLEOTIDE SEQUENCE</scope>
    <source>
        <strain evidence="4">MQZ13P-5</strain>
    </source>
</reference>
<evidence type="ECO:0000313" key="5">
    <source>
        <dbReference type="Proteomes" id="UP001430172"/>
    </source>
</evidence>
<dbReference type="PANTHER" id="PTHR43046">
    <property type="entry name" value="GDP-MANNOSE MANNOSYL HYDROLASE"/>
    <property type="match status" value="1"/>
</dbReference>
<comment type="cofactor">
    <cofactor evidence="1">
        <name>Mg(2+)</name>
        <dbReference type="ChEBI" id="CHEBI:18420"/>
    </cofactor>
</comment>
<evidence type="ECO:0000256" key="2">
    <source>
        <dbReference type="ARBA" id="ARBA00022801"/>
    </source>
</evidence>